<proteinExistence type="predicted"/>
<dbReference type="PATRIC" id="fig|1197174.4.peg.1195"/>
<comment type="caution">
    <text evidence="1">The sequence shown here is derived from an EMBL/GenBank/DDBJ whole genome shotgun (WGS) entry which is preliminary data.</text>
</comment>
<dbReference type="EMBL" id="ALAB01000011">
    <property type="protein sequence ID" value="EJI85823.1"/>
    <property type="molecule type" value="Genomic_DNA"/>
</dbReference>
<evidence type="ECO:0000313" key="2">
    <source>
        <dbReference type="Proteomes" id="UP000012043"/>
    </source>
</evidence>
<organism evidence="1 2">
    <name type="scientific">Alishewanella aestuarii B11</name>
    <dbReference type="NCBI Taxonomy" id="1197174"/>
    <lineage>
        <taxon>Bacteria</taxon>
        <taxon>Pseudomonadati</taxon>
        <taxon>Pseudomonadota</taxon>
        <taxon>Gammaproteobacteria</taxon>
        <taxon>Alteromonadales</taxon>
        <taxon>Alteromonadaceae</taxon>
        <taxon>Alishewanella</taxon>
    </lineage>
</organism>
<dbReference type="RefSeq" id="WP_008607755.1">
    <property type="nucleotide sequence ID" value="NZ_ALAB01000011.1"/>
</dbReference>
<protein>
    <submittedName>
        <fullName evidence="1">Uncharacterized protein</fullName>
    </submittedName>
</protein>
<dbReference type="Proteomes" id="UP000012043">
    <property type="component" value="Unassembled WGS sequence"/>
</dbReference>
<evidence type="ECO:0000313" key="1">
    <source>
        <dbReference type="EMBL" id="EJI85823.1"/>
    </source>
</evidence>
<name>J1Q410_9ALTE</name>
<accession>J1Q410</accession>
<dbReference type="AlphaFoldDB" id="J1Q410"/>
<sequence length="349" mass="38681">MSLVTTLAKFLGKCLGGLVAVAVTCYLLLLTVNWQDEAASERALDLKRQLTLKPVSNNGYQLYTTQLAQLGSAAIPELQQLFSDCYQAGCQSLLQAETETLQQLLAQQQQLLAAYQQWLATEHWQEPLLVSNDLPAYQPLLNGQRLQLLQAYLAARQGDSELAQQLLAADLQFWRKLLPQNRYLVSKMISVAAIEQHFLFASAINQSLTDGERPRPAIWQQPFSPAELSLELALAGEWQLSEQLIAKGLNESSELKLLQRLGVTLLKPLYQAQASSNERALLLSCEAGGQQAIAPWYHWAYNPVGKMLNRASKVPCAQYLSRLERLEQSRQQLVSAGQVPVPAASLAAD</sequence>
<keyword evidence="2" id="KW-1185">Reference proteome</keyword>
<reference evidence="1 2" key="1">
    <citation type="journal article" date="2012" name="J. Bacteriol.">
        <title>Genome Sequence of Pectin-Degrading Alishewanella aestuarii Strain B11T, Isolated from Tidal Flat Sediment.</title>
        <authorList>
            <person name="Jung J."/>
            <person name="Choi S."/>
            <person name="Chun J."/>
            <person name="Park W."/>
        </authorList>
    </citation>
    <scope>NUCLEOTIDE SEQUENCE [LARGE SCALE GENOMIC DNA]</scope>
    <source>
        <strain evidence="1 2">B11</strain>
    </source>
</reference>
<gene>
    <name evidence="1" type="ORF">AEST_12250</name>
</gene>